<dbReference type="SUPFAM" id="SSF56059">
    <property type="entry name" value="Glutathione synthetase ATP-binding domain-like"/>
    <property type="match status" value="1"/>
</dbReference>
<dbReference type="PANTHER" id="PTHR43585">
    <property type="entry name" value="FUMIPYRROLE BIOSYNTHESIS PROTEIN C"/>
    <property type="match status" value="1"/>
</dbReference>
<dbReference type="InterPro" id="IPR011761">
    <property type="entry name" value="ATP-grasp"/>
</dbReference>
<evidence type="ECO:0000256" key="2">
    <source>
        <dbReference type="ARBA" id="ARBA00022741"/>
    </source>
</evidence>
<reference evidence="6" key="1">
    <citation type="submission" date="2022-10" db="EMBL/GenBank/DDBJ databases">
        <title>Genome sequence of Actinomyces israelii ATCC 10048.</title>
        <authorList>
            <person name="Watt R.M."/>
            <person name="Tong W.M."/>
        </authorList>
    </citation>
    <scope>NUCLEOTIDE SEQUENCE</scope>
    <source>
        <strain evidence="6">ATCC 10048</strain>
    </source>
</reference>
<dbReference type="EMBL" id="JAPTMY010000016">
    <property type="protein sequence ID" value="MCZ0858060.1"/>
    <property type="molecule type" value="Genomic_DNA"/>
</dbReference>
<protein>
    <submittedName>
        <fullName evidence="6">ATP-grasp domain-containing protein</fullName>
    </submittedName>
</protein>
<comment type="caution">
    <text evidence="6">The sequence shown here is derived from an EMBL/GenBank/DDBJ whole genome shotgun (WGS) entry which is preliminary data.</text>
</comment>
<evidence type="ECO:0000313" key="6">
    <source>
        <dbReference type="EMBL" id="MCZ0858060.1"/>
    </source>
</evidence>
<evidence type="ECO:0000256" key="3">
    <source>
        <dbReference type="ARBA" id="ARBA00022840"/>
    </source>
</evidence>
<dbReference type="RefSeq" id="WP_268917534.1">
    <property type="nucleotide sequence ID" value="NZ_JAPTMY010000016.1"/>
</dbReference>
<sequence length="408" mass="45041">MKILIFGETSTVSSLKSACELRGFEPVVLYEKELCSPCDYDVIDIWREPTQIAYDLKERYGVPAGIVNCIEQYVGVLDAVCHKLGLITANASAARTLRSKALMKECWEKHRVPTPRVFHKGPGVPPQLSGEDFPVIVKPVYGAASAGVVLAHDQKELERARQGAARFNATALGKEGHARSGIMIEEYVDGPEFCVDQVWQSGRAVAQGVLAKGVPRAPDFMDRLYLADPDTPADELWALCDTAREAVMAAGVRHGATHTEVRRDERSGEYVVIEAALRPGAGCGLYPTYKRAYGNDFFSALVDACIGLARKDGDMLPEPASDRHYWYNVGYSVSGRILSLDLPETFYEKHPYVDRVIWRRRVGDYLPHEGSTYGYLAWFEGVLPAGEDPEALLRSAGQDLIVKVDDGQ</sequence>
<evidence type="ECO:0000313" key="7">
    <source>
        <dbReference type="Proteomes" id="UP001072034"/>
    </source>
</evidence>
<organism evidence="6 7">
    <name type="scientific">Actinomyces israelii</name>
    <dbReference type="NCBI Taxonomy" id="1659"/>
    <lineage>
        <taxon>Bacteria</taxon>
        <taxon>Bacillati</taxon>
        <taxon>Actinomycetota</taxon>
        <taxon>Actinomycetes</taxon>
        <taxon>Actinomycetales</taxon>
        <taxon>Actinomycetaceae</taxon>
        <taxon>Actinomyces</taxon>
    </lineage>
</organism>
<evidence type="ECO:0000256" key="4">
    <source>
        <dbReference type="PROSITE-ProRule" id="PRU00409"/>
    </source>
</evidence>
<dbReference type="Gene3D" id="3.30.470.20">
    <property type="entry name" value="ATP-grasp fold, B domain"/>
    <property type="match status" value="1"/>
</dbReference>
<name>A0ABT4IA41_9ACTO</name>
<gene>
    <name evidence="6" type="ORF">OHJ16_08380</name>
</gene>
<evidence type="ECO:0000256" key="1">
    <source>
        <dbReference type="ARBA" id="ARBA00022598"/>
    </source>
</evidence>
<dbReference type="Proteomes" id="UP001072034">
    <property type="component" value="Unassembled WGS sequence"/>
</dbReference>
<proteinExistence type="predicted"/>
<dbReference type="InterPro" id="IPR052032">
    <property type="entry name" value="ATP-dep_AA_Ligase"/>
</dbReference>
<dbReference type="Pfam" id="PF13535">
    <property type="entry name" value="ATP-grasp_4"/>
    <property type="match status" value="1"/>
</dbReference>
<keyword evidence="7" id="KW-1185">Reference proteome</keyword>
<evidence type="ECO:0000259" key="5">
    <source>
        <dbReference type="PROSITE" id="PS50975"/>
    </source>
</evidence>
<dbReference type="PANTHER" id="PTHR43585:SF2">
    <property type="entry name" value="ATP-GRASP ENZYME FSQD"/>
    <property type="match status" value="1"/>
</dbReference>
<accession>A0ABT4IA41</accession>
<keyword evidence="2 4" id="KW-0547">Nucleotide-binding</keyword>
<keyword evidence="3 4" id="KW-0067">ATP-binding</keyword>
<dbReference type="PROSITE" id="PS50975">
    <property type="entry name" value="ATP_GRASP"/>
    <property type="match status" value="1"/>
</dbReference>
<keyword evidence="1" id="KW-0436">Ligase</keyword>
<feature type="domain" description="ATP-grasp" evidence="5">
    <location>
        <begin position="104"/>
        <end position="306"/>
    </location>
</feature>